<name>A0A9P5TYM7_9AGAR</name>
<evidence type="ECO:0000313" key="1">
    <source>
        <dbReference type="EMBL" id="KAF9059971.1"/>
    </source>
</evidence>
<reference evidence="1" key="1">
    <citation type="submission" date="2020-11" db="EMBL/GenBank/DDBJ databases">
        <authorList>
            <consortium name="DOE Joint Genome Institute"/>
            <person name="Ahrendt S."/>
            <person name="Riley R."/>
            <person name="Andreopoulos W."/>
            <person name="Labutti K."/>
            <person name="Pangilinan J."/>
            <person name="Ruiz-Duenas F.J."/>
            <person name="Barrasa J.M."/>
            <person name="Sanchez-Garcia M."/>
            <person name="Camarero S."/>
            <person name="Miyauchi S."/>
            <person name="Serrano A."/>
            <person name="Linde D."/>
            <person name="Babiker R."/>
            <person name="Drula E."/>
            <person name="Ayuso-Fernandez I."/>
            <person name="Pacheco R."/>
            <person name="Padilla G."/>
            <person name="Ferreira P."/>
            <person name="Barriuso J."/>
            <person name="Kellner H."/>
            <person name="Castanera R."/>
            <person name="Alfaro M."/>
            <person name="Ramirez L."/>
            <person name="Pisabarro A.G."/>
            <person name="Kuo A."/>
            <person name="Tritt A."/>
            <person name="Lipzen A."/>
            <person name="He G."/>
            <person name="Yan M."/>
            <person name="Ng V."/>
            <person name="Cullen D."/>
            <person name="Martin F."/>
            <person name="Rosso M.-N."/>
            <person name="Henrissat B."/>
            <person name="Hibbett D."/>
            <person name="Martinez A.T."/>
            <person name="Grigoriev I.V."/>
        </authorList>
    </citation>
    <scope>NUCLEOTIDE SEQUENCE</scope>
    <source>
        <strain evidence="1">AH 40177</strain>
    </source>
</reference>
<organism evidence="1 2">
    <name type="scientific">Rhodocollybia butyracea</name>
    <dbReference type="NCBI Taxonomy" id="206335"/>
    <lineage>
        <taxon>Eukaryota</taxon>
        <taxon>Fungi</taxon>
        <taxon>Dikarya</taxon>
        <taxon>Basidiomycota</taxon>
        <taxon>Agaricomycotina</taxon>
        <taxon>Agaricomycetes</taxon>
        <taxon>Agaricomycetidae</taxon>
        <taxon>Agaricales</taxon>
        <taxon>Marasmiineae</taxon>
        <taxon>Omphalotaceae</taxon>
        <taxon>Rhodocollybia</taxon>
    </lineage>
</organism>
<gene>
    <name evidence="1" type="ORF">BDP27DRAFT_1430677</name>
</gene>
<protein>
    <submittedName>
        <fullName evidence="1">Uncharacterized protein</fullName>
    </submittedName>
</protein>
<comment type="caution">
    <text evidence="1">The sequence shown here is derived from an EMBL/GenBank/DDBJ whole genome shotgun (WGS) entry which is preliminary data.</text>
</comment>
<evidence type="ECO:0000313" key="2">
    <source>
        <dbReference type="Proteomes" id="UP000772434"/>
    </source>
</evidence>
<dbReference type="AlphaFoldDB" id="A0A9P5TYM7"/>
<sequence>MIVVSDDITGTGIYLVSFNPLLEALSTEVSALVSSILKPAVLVGHQARCTLPPQSLDSNILRTAAAADVLLLLLHDLRFGRSALVLKAVCSPLMKWLKVSAEYRGHVDLTPPGSTNCLYDVYLYLIRRKSSNTDILIPHACTDPSHPSPTMPLFSPESGISDLRWKLSSSHETVTSTT</sequence>
<dbReference type="EMBL" id="JADNRY010000269">
    <property type="protein sequence ID" value="KAF9059971.1"/>
    <property type="molecule type" value="Genomic_DNA"/>
</dbReference>
<proteinExistence type="predicted"/>
<keyword evidence="2" id="KW-1185">Reference proteome</keyword>
<dbReference type="Proteomes" id="UP000772434">
    <property type="component" value="Unassembled WGS sequence"/>
</dbReference>
<accession>A0A9P5TYM7</accession>